<protein>
    <recommendedName>
        <fullName evidence="7">Late embryogenesis abundant protein LEA-2 subgroup domain-containing protein</fullName>
    </recommendedName>
</protein>
<organism evidence="5 6">
    <name type="scientific">Hibiscus sabdariffa</name>
    <name type="common">roselle</name>
    <dbReference type="NCBI Taxonomy" id="183260"/>
    <lineage>
        <taxon>Eukaryota</taxon>
        <taxon>Viridiplantae</taxon>
        <taxon>Streptophyta</taxon>
        <taxon>Embryophyta</taxon>
        <taxon>Tracheophyta</taxon>
        <taxon>Spermatophyta</taxon>
        <taxon>Magnoliopsida</taxon>
        <taxon>eudicotyledons</taxon>
        <taxon>Gunneridae</taxon>
        <taxon>Pentapetalae</taxon>
        <taxon>rosids</taxon>
        <taxon>malvids</taxon>
        <taxon>Malvales</taxon>
        <taxon>Malvaceae</taxon>
        <taxon>Malvoideae</taxon>
        <taxon>Hibiscus</taxon>
    </lineage>
</organism>
<dbReference type="EMBL" id="JBBPBN010000045">
    <property type="protein sequence ID" value="KAK8995833.1"/>
    <property type="molecule type" value="Genomic_DNA"/>
</dbReference>
<sequence>MEERVASTVADDPQSRHNDVSPQLPLPPPPGHPSSSSFVVQVPKDQVYRVPPPENAQIVEKYRMKAAAKKPKRKVPCLKYVLCLLIVLLVIALIISAAVAVVFFSFNPKAPAFSVSSIVVKQNKSSRPTYDVRLKIKNPNLNMGTKYSSEGDDSKLSFEAKTIGWGRFPNLEHGQGNTADVVDIKFRGDKGKPLPPSVEKSMNDTKTKKPVSLTLDIESPMVFNVWILKLWRKDMEVKCKFRVDTMGEGTKLLSQDCNTKLF</sequence>
<feature type="region of interest" description="Disordered" evidence="3">
    <location>
        <begin position="1"/>
        <end position="38"/>
    </location>
</feature>
<proteinExistence type="predicted"/>
<evidence type="ECO:0000313" key="6">
    <source>
        <dbReference type="Proteomes" id="UP001396334"/>
    </source>
</evidence>
<comment type="subcellular location">
    <subcellularLocation>
        <location evidence="1">Membrane</location>
    </subcellularLocation>
</comment>
<dbReference type="PANTHER" id="PTHR31234">
    <property type="entry name" value="LATE EMBRYOGENESIS ABUNDANT (LEA) HYDROXYPROLINE-RICH GLYCOPROTEIN FAMILY"/>
    <property type="match status" value="1"/>
</dbReference>
<name>A0ABR2Q583_9ROSI</name>
<evidence type="ECO:0000256" key="4">
    <source>
        <dbReference type="SAM" id="Phobius"/>
    </source>
</evidence>
<feature type="transmembrane region" description="Helical" evidence="4">
    <location>
        <begin position="80"/>
        <end position="106"/>
    </location>
</feature>
<dbReference type="PANTHER" id="PTHR31234:SF68">
    <property type="entry name" value="EXPRESSED PROTEIN"/>
    <property type="match status" value="1"/>
</dbReference>
<keyword evidence="2 4" id="KW-0472">Membrane</keyword>
<comment type="caution">
    <text evidence="5">The sequence shown here is derived from an EMBL/GenBank/DDBJ whole genome shotgun (WGS) entry which is preliminary data.</text>
</comment>
<evidence type="ECO:0000256" key="1">
    <source>
        <dbReference type="ARBA" id="ARBA00004370"/>
    </source>
</evidence>
<keyword evidence="4" id="KW-0812">Transmembrane</keyword>
<keyword evidence="4" id="KW-1133">Transmembrane helix</keyword>
<keyword evidence="6" id="KW-1185">Reference proteome</keyword>
<reference evidence="5 6" key="1">
    <citation type="journal article" date="2024" name="G3 (Bethesda)">
        <title>Genome assembly of Hibiscus sabdariffa L. provides insights into metabolisms of medicinal natural products.</title>
        <authorList>
            <person name="Kim T."/>
        </authorList>
    </citation>
    <scope>NUCLEOTIDE SEQUENCE [LARGE SCALE GENOMIC DNA]</scope>
    <source>
        <strain evidence="5">TK-2024</strain>
        <tissue evidence="5">Old leaves</tissue>
    </source>
</reference>
<evidence type="ECO:0008006" key="7">
    <source>
        <dbReference type="Google" id="ProtNLM"/>
    </source>
</evidence>
<accession>A0ABR2Q583</accession>
<evidence type="ECO:0000256" key="3">
    <source>
        <dbReference type="SAM" id="MobiDB-lite"/>
    </source>
</evidence>
<dbReference type="Proteomes" id="UP001396334">
    <property type="component" value="Unassembled WGS sequence"/>
</dbReference>
<gene>
    <name evidence="5" type="ORF">V6N11_076090</name>
</gene>
<dbReference type="InterPro" id="IPR044839">
    <property type="entry name" value="NDR1-like"/>
</dbReference>
<evidence type="ECO:0000313" key="5">
    <source>
        <dbReference type="EMBL" id="KAK8995833.1"/>
    </source>
</evidence>
<evidence type="ECO:0000256" key="2">
    <source>
        <dbReference type="ARBA" id="ARBA00023136"/>
    </source>
</evidence>